<accession>A0A060BRJ4</accession>
<proteinExistence type="predicted"/>
<sequence>MRLVQEQYPYVGAMFLWNMNFAPLWAEQGNVYHEQASFSIVDGSYTPRPAY</sequence>
<dbReference type="AlphaFoldDB" id="A0A060BRJ4"/>
<organism evidence="1">
    <name type="scientific">uncultured Roseiflexus sp</name>
    <dbReference type="NCBI Taxonomy" id="290602"/>
    <lineage>
        <taxon>Bacteria</taxon>
        <taxon>Bacillati</taxon>
        <taxon>Chloroflexota</taxon>
        <taxon>Chloroflexia</taxon>
        <taxon>Chloroflexales</taxon>
        <taxon>Roseiflexineae</taxon>
        <taxon>Roseiflexaceae</taxon>
        <taxon>Roseiflexus</taxon>
        <taxon>environmental samples</taxon>
    </lineage>
</organism>
<feature type="non-terminal residue" evidence="1">
    <location>
        <position position="51"/>
    </location>
</feature>
<name>A0A060BRJ4_9CHLR</name>
<reference evidence="1" key="1">
    <citation type="journal article" date="2013" name="Environ. Microbiol.">
        <title>Seasonally variable intestinal metagenomes of the red palm weevil (Rhynchophorus ferrugineus).</title>
        <authorList>
            <person name="Jia S."/>
            <person name="Zhang X."/>
            <person name="Zhang G."/>
            <person name="Yin A."/>
            <person name="Zhang S."/>
            <person name="Li F."/>
            <person name="Wang L."/>
            <person name="Zhao D."/>
            <person name="Yun Q."/>
            <person name="Tala"/>
            <person name="Wang J."/>
            <person name="Sun G."/>
            <person name="Baabdullah M."/>
            <person name="Yu X."/>
            <person name="Hu S."/>
            <person name="Al-Mssallem I.S."/>
            <person name="Yu J."/>
        </authorList>
    </citation>
    <scope>NUCLEOTIDE SEQUENCE</scope>
</reference>
<protein>
    <submittedName>
        <fullName evidence="1">CAZy families GH39 protein</fullName>
    </submittedName>
</protein>
<dbReference type="EMBL" id="KF119746">
    <property type="protein sequence ID" value="AIA87013.1"/>
    <property type="molecule type" value="Genomic_DNA"/>
</dbReference>
<evidence type="ECO:0000313" key="1">
    <source>
        <dbReference type="EMBL" id="AIA87013.1"/>
    </source>
</evidence>